<keyword evidence="3" id="KW-0560">Oxidoreductase</keyword>
<dbReference type="InterPro" id="IPR007803">
    <property type="entry name" value="Asp/Arg/Pro-Hydrxlase"/>
</dbReference>
<dbReference type="EMBL" id="JAGGJA010000001">
    <property type="protein sequence ID" value="MCW9705207.1"/>
    <property type="molecule type" value="Genomic_DNA"/>
</dbReference>
<keyword evidence="6" id="KW-1185">Reference proteome</keyword>
<reference evidence="5 6" key="1">
    <citation type="submission" date="2021-03" db="EMBL/GenBank/DDBJ databases">
        <title>Aliifodinibius sp. nov., a new bacterium isolated from saline soil.</title>
        <authorList>
            <person name="Galisteo C."/>
            <person name="De La Haba R."/>
            <person name="Sanchez-Porro C."/>
            <person name="Ventosa A."/>
        </authorList>
    </citation>
    <scope>NUCLEOTIDE SEQUENCE [LARGE SCALE GENOMIC DNA]</scope>
    <source>
        <strain evidence="5 6">1BSP15-2V2</strain>
    </source>
</reference>
<evidence type="ECO:0000313" key="5">
    <source>
        <dbReference type="EMBL" id="MCW9705207.1"/>
    </source>
</evidence>
<dbReference type="SUPFAM" id="SSF51197">
    <property type="entry name" value="Clavaminate synthase-like"/>
    <property type="match status" value="1"/>
</dbReference>
<organism evidence="5 6">
    <name type="scientific">Fodinibius salsisoli</name>
    <dbReference type="NCBI Taxonomy" id="2820877"/>
    <lineage>
        <taxon>Bacteria</taxon>
        <taxon>Pseudomonadati</taxon>
        <taxon>Balneolota</taxon>
        <taxon>Balneolia</taxon>
        <taxon>Balneolales</taxon>
        <taxon>Balneolaceae</taxon>
        <taxon>Fodinibius</taxon>
    </lineage>
</organism>
<keyword evidence="2" id="KW-0223">Dioxygenase</keyword>
<evidence type="ECO:0000256" key="2">
    <source>
        <dbReference type="ARBA" id="ARBA00022964"/>
    </source>
</evidence>
<comment type="caution">
    <text evidence="5">The sequence shown here is derived from an EMBL/GenBank/DDBJ whole genome shotgun (WGS) entry which is preliminary data.</text>
</comment>
<dbReference type="PANTHER" id="PTHR46332:SF5">
    <property type="entry name" value="ASPARTATE BETA-HYDROXYLASE DOMAIN CONTAINING 2"/>
    <property type="match status" value="1"/>
</dbReference>
<dbReference type="InterPro" id="IPR051821">
    <property type="entry name" value="Asp/Asn_beta-hydroxylase"/>
</dbReference>
<name>A0ABT3PH05_9BACT</name>
<evidence type="ECO:0000256" key="1">
    <source>
        <dbReference type="ARBA" id="ARBA00007730"/>
    </source>
</evidence>
<gene>
    <name evidence="5" type="ORF">J6I44_00005</name>
</gene>
<accession>A0ABT3PH05</accession>
<evidence type="ECO:0000256" key="3">
    <source>
        <dbReference type="ARBA" id="ARBA00023002"/>
    </source>
</evidence>
<sequence>MDFKEKKRKIMKDLGGKALWTIEKLIAKTSKVDNTPYFDSDLFDWTEQLEKNQPIIRKELDGVLQYLEQIPNFQQISTDQKSITTDDKWKTYFLYGFGYKAEQNCARCPETTRLVESIPGMKTAFFSILAPGKHIPEHRGLYKGFIRYHLGVKVPQPPLQCGIKVNGETRHWQEGESLIFDDTYLHEAWNSSDEIRVVLFMDILRPLKFPGNILNTAILSLIKRSAYIQDAKKNQEQWEEKYSREVALDSWILMILISLGASSFL</sequence>
<dbReference type="InterPro" id="IPR027443">
    <property type="entry name" value="IPNS-like_sf"/>
</dbReference>
<evidence type="ECO:0000259" key="4">
    <source>
        <dbReference type="Pfam" id="PF05118"/>
    </source>
</evidence>
<dbReference type="Proteomes" id="UP001207918">
    <property type="component" value="Unassembled WGS sequence"/>
</dbReference>
<protein>
    <submittedName>
        <fullName evidence="5">Aspartyl/asparaginyl beta-hydroxylase domain-containing protein</fullName>
    </submittedName>
</protein>
<proteinExistence type="inferred from homology"/>
<dbReference type="Pfam" id="PF05118">
    <property type="entry name" value="Asp_Arg_Hydrox"/>
    <property type="match status" value="1"/>
</dbReference>
<dbReference type="PANTHER" id="PTHR46332">
    <property type="entry name" value="ASPARTATE BETA-HYDROXYLASE DOMAIN-CONTAINING PROTEIN 2"/>
    <property type="match status" value="1"/>
</dbReference>
<dbReference type="Gene3D" id="2.60.120.330">
    <property type="entry name" value="B-lactam Antibiotic, Isopenicillin N Synthase, Chain"/>
    <property type="match status" value="1"/>
</dbReference>
<feature type="domain" description="Aspartyl/asparaginy/proline hydroxylase" evidence="4">
    <location>
        <begin position="50"/>
        <end position="206"/>
    </location>
</feature>
<comment type="similarity">
    <text evidence="1">Belongs to the aspartyl/asparaginyl beta-hydroxylase family.</text>
</comment>
<evidence type="ECO:0000313" key="6">
    <source>
        <dbReference type="Proteomes" id="UP001207918"/>
    </source>
</evidence>
<dbReference type="RefSeq" id="WP_265763870.1">
    <property type="nucleotide sequence ID" value="NZ_JAGGJA010000001.1"/>
</dbReference>